<dbReference type="EC" id="3.2.1.26" evidence="2"/>
<dbReference type="Gene3D" id="2.115.10.20">
    <property type="entry name" value="Glycosyl hydrolase domain, family 43"/>
    <property type="match status" value="1"/>
</dbReference>
<keyword evidence="3 5" id="KW-0378">Hydrolase</keyword>
<dbReference type="PANTHER" id="PTHR43101:SF1">
    <property type="entry name" value="BETA-FRUCTOSIDASE"/>
    <property type="match status" value="1"/>
</dbReference>
<dbReference type="InterPro" id="IPR023296">
    <property type="entry name" value="Glyco_hydro_beta-prop_sf"/>
</dbReference>
<dbReference type="InterPro" id="IPR013320">
    <property type="entry name" value="ConA-like_dom_sf"/>
</dbReference>
<dbReference type="InterPro" id="IPR013189">
    <property type="entry name" value="Glyco_hydro_32_C"/>
</dbReference>
<dbReference type="InterPro" id="IPR051214">
    <property type="entry name" value="GH32_Enzymes"/>
</dbReference>
<evidence type="ECO:0000256" key="4">
    <source>
        <dbReference type="ARBA" id="ARBA00023295"/>
    </source>
</evidence>
<accession>A0ABW7QDW9</accession>
<comment type="similarity">
    <text evidence="1 5">Belongs to the glycosyl hydrolase 32 family.</text>
</comment>
<dbReference type="RefSeq" id="WP_397558571.1">
    <property type="nucleotide sequence ID" value="NZ_JBIQWL010000016.1"/>
</dbReference>
<evidence type="ECO:0000256" key="1">
    <source>
        <dbReference type="ARBA" id="ARBA00009902"/>
    </source>
</evidence>
<name>A0ABW7QDW9_9MICO</name>
<protein>
    <recommendedName>
        <fullName evidence="2">beta-fructofuranosidase</fullName>
        <ecNumber evidence="2">3.2.1.26</ecNumber>
    </recommendedName>
</protein>
<dbReference type="SUPFAM" id="SSF75005">
    <property type="entry name" value="Arabinanase/levansucrase/invertase"/>
    <property type="match status" value="1"/>
</dbReference>
<dbReference type="Pfam" id="PF00251">
    <property type="entry name" value="Glyco_hydro_32N"/>
    <property type="match status" value="1"/>
</dbReference>
<evidence type="ECO:0000256" key="2">
    <source>
        <dbReference type="ARBA" id="ARBA00012758"/>
    </source>
</evidence>
<feature type="domain" description="Glycosyl hydrolase family 32 C-terminal" evidence="7">
    <location>
        <begin position="337"/>
        <end position="469"/>
    </location>
</feature>
<evidence type="ECO:0000256" key="3">
    <source>
        <dbReference type="ARBA" id="ARBA00022801"/>
    </source>
</evidence>
<dbReference type="SMART" id="SM00640">
    <property type="entry name" value="Glyco_32"/>
    <property type="match status" value="1"/>
</dbReference>
<dbReference type="InterPro" id="IPR001362">
    <property type="entry name" value="Glyco_hydro_32"/>
</dbReference>
<evidence type="ECO:0000313" key="8">
    <source>
        <dbReference type="EMBL" id="MFH8253106.1"/>
    </source>
</evidence>
<evidence type="ECO:0000256" key="5">
    <source>
        <dbReference type="RuleBase" id="RU362110"/>
    </source>
</evidence>
<sequence>MSQRGFYQPEGAWVGDVIPWEQDGVFHLFYLHETRRTPKDGMPWHRVVTDDLVDFSEAGESIASGGRTADDFNIYTGSIVRAADGVHHVFYTGQNPTSVGADGLPVQLVMHATSDDGMRTWQRHPAHTFGATAGYETADWRDPFVFRDEDAGLWRMLITARHAEGPVRRRGVIAQCTSTDLVTWEPAEPFWDPRRYIAHECPEVFQWGDWWYLVYSEFSESFTTRYRMARSLAGPWIAPQHDTIDGRAYYAAKSAARDGRRFFFGWIASREGAVDDGAWQWAGTMSVIEAEQRGDGTLAFHPAHELRDTFARQAGAIECGTRLDAPDGYAAMLTPMDAGSSFRLIARFEMAEGTTEFGLLLRASADGDEGYVLRLEPKRGRLVFDRWPRRKTGSEQWQISGDVPFAIELERPCLLTPGEHILDVIVDGDLCIATVDDATVLSTRLYDRPNGRIGAFVGEGAITISDFAVFSRGDTDTDELVPGDDLLAALT</sequence>
<feature type="domain" description="Glycosyl hydrolase family 32 N-terminal" evidence="6">
    <location>
        <begin position="8"/>
        <end position="288"/>
    </location>
</feature>
<evidence type="ECO:0000259" key="6">
    <source>
        <dbReference type="Pfam" id="PF00251"/>
    </source>
</evidence>
<evidence type="ECO:0000259" key="7">
    <source>
        <dbReference type="Pfam" id="PF08244"/>
    </source>
</evidence>
<dbReference type="Gene3D" id="2.60.120.560">
    <property type="entry name" value="Exo-inulinase, domain 1"/>
    <property type="match status" value="1"/>
</dbReference>
<dbReference type="InterPro" id="IPR013148">
    <property type="entry name" value="Glyco_hydro_32_N"/>
</dbReference>
<dbReference type="PANTHER" id="PTHR43101">
    <property type="entry name" value="BETA-FRUCTOSIDASE"/>
    <property type="match status" value="1"/>
</dbReference>
<reference evidence="8 9" key="1">
    <citation type="submission" date="2024-09" db="EMBL/GenBank/DDBJ databases">
        <authorList>
            <person name="Pan X."/>
        </authorList>
    </citation>
    <scope>NUCLEOTIDE SEQUENCE [LARGE SCALE GENOMIC DNA]</scope>
    <source>
        <strain evidence="8 9">B2969</strain>
    </source>
</reference>
<dbReference type="EMBL" id="JBIQWL010000016">
    <property type="protein sequence ID" value="MFH8253106.1"/>
    <property type="molecule type" value="Genomic_DNA"/>
</dbReference>
<evidence type="ECO:0000313" key="9">
    <source>
        <dbReference type="Proteomes" id="UP001610861"/>
    </source>
</evidence>
<gene>
    <name evidence="8" type="ORF">ACH3VR_22250</name>
</gene>
<dbReference type="Proteomes" id="UP001610861">
    <property type="component" value="Unassembled WGS sequence"/>
</dbReference>
<comment type="caution">
    <text evidence="8">The sequence shown here is derived from an EMBL/GenBank/DDBJ whole genome shotgun (WGS) entry which is preliminary data.</text>
</comment>
<keyword evidence="9" id="KW-1185">Reference proteome</keyword>
<dbReference type="SUPFAM" id="SSF49899">
    <property type="entry name" value="Concanavalin A-like lectins/glucanases"/>
    <property type="match status" value="1"/>
</dbReference>
<proteinExistence type="inferred from homology"/>
<dbReference type="Pfam" id="PF08244">
    <property type="entry name" value="Glyco_hydro_32C"/>
    <property type="match status" value="1"/>
</dbReference>
<dbReference type="CDD" id="cd08995">
    <property type="entry name" value="GH32_EcAec43-like"/>
    <property type="match status" value="1"/>
</dbReference>
<keyword evidence="4 5" id="KW-0326">Glycosidase</keyword>
<organism evidence="8 9">
    <name type="scientific">Microbacterium alkaliflavum</name>
    <dbReference type="NCBI Taxonomy" id="3248839"/>
    <lineage>
        <taxon>Bacteria</taxon>
        <taxon>Bacillati</taxon>
        <taxon>Actinomycetota</taxon>
        <taxon>Actinomycetes</taxon>
        <taxon>Micrococcales</taxon>
        <taxon>Microbacteriaceae</taxon>
        <taxon>Microbacterium</taxon>
    </lineage>
</organism>